<dbReference type="InterPro" id="IPR047187">
    <property type="entry name" value="SF1_C_Upf1"/>
</dbReference>
<comment type="caution">
    <text evidence="8">The sequence shown here is derived from an EMBL/GenBank/DDBJ whole genome shotgun (WGS) entry which is preliminary data.</text>
</comment>
<organism evidence="8 9">
    <name type="scientific">Agrococcus pavilionensis RW1</name>
    <dbReference type="NCBI Taxonomy" id="1330458"/>
    <lineage>
        <taxon>Bacteria</taxon>
        <taxon>Bacillati</taxon>
        <taxon>Actinomycetota</taxon>
        <taxon>Actinomycetes</taxon>
        <taxon>Micrococcales</taxon>
        <taxon>Microbacteriaceae</taxon>
        <taxon>Agrococcus</taxon>
    </lineage>
</organism>
<dbReference type="CDD" id="cd17934">
    <property type="entry name" value="DEXXQc_Upf1-like"/>
    <property type="match status" value="1"/>
</dbReference>
<evidence type="ECO:0000259" key="6">
    <source>
        <dbReference type="Pfam" id="PF13087"/>
    </source>
</evidence>
<dbReference type="Pfam" id="PF13604">
    <property type="entry name" value="AAA_30"/>
    <property type="match status" value="1"/>
</dbReference>
<evidence type="ECO:0000256" key="5">
    <source>
        <dbReference type="SAM" id="MobiDB-lite"/>
    </source>
</evidence>
<evidence type="ECO:0000313" key="9">
    <source>
        <dbReference type="Proteomes" id="UP000016462"/>
    </source>
</evidence>
<dbReference type="InterPro" id="IPR038720">
    <property type="entry name" value="YprB_RNase_H-like_dom"/>
</dbReference>
<dbReference type="InterPro" id="IPR041679">
    <property type="entry name" value="DNA2/NAM7-like_C"/>
</dbReference>
<dbReference type="Proteomes" id="UP000016462">
    <property type="component" value="Unassembled WGS sequence"/>
</dbReference>
<dbReference type="InterPro" id="IPR012337">
    <property type="entry name" value="RNaseH-like_sf"/>
</dbReference>
<keyword evidence="2" id="KW-0378">Hydrolase</keyword>
<evidence type="ECO:0000313" key="8">
    <source>
        <dbReference type="EMBL" id="ERG63193.1"/>
    </source>
</evidence>
<dbReference type="InterPro" id="IPR019993">
    <property type="entry name" value="RecB_nuclease_TM0106_put"/>
</dbReference>
<keyword evidence="1" id="KW-0547">Nucleotide-binding</keyword>
<dbReference type="OrthoDB" id="9757917at2"/>
<dbReference type="SUPFAM" id="SSF52540">
    <property type="entry name" value="P-loop containing nucleoside triphosphate hydrolases"/>
    <property type="match status" value="1"/>
</dbReference>
<reference evidence="8 9" key="1">
    <citation type="journal article" date="2013" name="Genome Announc.">
        <title>First draft genome sequence from a member of the genus agrococcus, isolated from modern microbialites.</title>
        <authorList>
            <person name="White R.A.III."/>
            <person name="Grassa C.J."/>
            <person name="Suttle C.A."/>
        </authorList>
    </citation>
    <scope>NUCLEOTIDE SEQUENCE [LARGE SCALE GENOMIC DNA]</scope>
    <source>
        <strain evidence="8 9">RW1</strain>
    </source>
</reference>
<keyword evidence="3" id="KW-0347">Helicase</keyword>
<proteinExistence type="predicted"/>
<dbReference type="Pfam" id="PF13482">
    <property type="entry name" value="RNase_H_2"/>
    <property type="match status" value="1"/>
</dbReference>
<evidence type="ECO:0000259" key="7">
    <source>
        <dbReference type="Pfam" id="PF13482"/>
    </source>
</evidence>
<dbReference type="GO" id="GO:0005524">
    <property type="term" value="F:ATP binding"/>
    <property type="evidence" value="ECO:0007669"/>
    <property type="project" value="UniProtKB-KW"/>
</dbReference>
<dbReference type="GO" id="GO:0016787">
    <property type="term" value="F:hydrolase activity"/>
    <property type="evidence" value="ECO:0007669"/>
    <property type="project" value="UniProtKB-KW"/>
</dbReference>
<feature type="region of interest" description="Disordered" evidence="5">
    <location>
        <begin position="818"/>
        <end position="844"/>
    </location>
</feature>
<dbReference type="SUPFAM" id="SSF53098">
    <property type="entry name" value="Ribonuclease H-like"/>
    <property type="match status" value="1"/>
</dbReference>
<dbReference type="InterPro" id="IPR027417">
    <property type="entry name" value="P-loop_NTPase"/>
</dbReference>
<dbReference type="GO" id="GO:0043139">
    <property type="term" value="F:5'-3' DNA helicase activity"/>
    <property type="evidence" value="ECO:0007669"/>
    <property type="project" value="TreeGrafter"/>
</dbReference>
<accession>U1L8E4</accession>
<dbReference type="EMBL" id="ASHR01000036">
    <property type="protein sequence ID" value="ERG63193.1"/>
    <property type="molecule type" value="Genomic_DNA"/>
</dbReference>
<dbReference type="InterPro" id="IPR050534">
    <property type="entry name" value="Coronavir_polyprotein_1ab"/>
</dbReference>
<keyword evidence="4" id="KW-0067">ATP-binding</keyword>
<evidence type="ECO:0000256" key="2">
    <source>
        <dbReference type="ARBA" id="ARBA00022801"/>
    </source>
</evidence>
<dbReference type="NCBIfam" id="TIGR03491">
    <property type="entry name" value="TM0106 family RecB-like putative nuclease"/>
    <property type="match status" value="1"/>
</dbReference>
<dbReference type="CDD" id="cd18808">
    <property type="entry name" value="SF1_C_Upf1"/>
    <property type="match status" value="1"/>
</dbReference>
<evidence type="ECO:0000256" key="3">
    <source>
        <dbReference type="ARBA" id="ARBA00022806"/>
    </source>
</evidence>
<sequence>MILEDETLLLTASDLTRASGCEWQVLTALDAKLGRRAPVPEEQDAMLERTAVLGDLHEATILDALRAKGEVVEIEKGLDRAGREAAVAATRAALDRRAPVVFQAAFEGERFFGYADFVELVDGEYVVSDAKLARRAKVAALLQLAAYARALRSIGAPVADEVRLLLGDGTTSVHRLRDIEPVLLERRSRLERIVDRRLAAEAALPWGAEGVLACGKCAACEEQLEPHDDLFQLAGIRRDQRQRLRAAGIPTVAALATAAEPPAGMAAATFAALQRQARAQLRSRDEGTLAFELVDPTPIRELPQPSPGDLFFDFEGDPLWQEGPFWGLDYLFGVRDASGAFRGFWAHSLAEEKQALIDFLDFVRERRAQHPELHIYHYASYERTHLLSIAARHGVGEEEIDDLLRTGVLVDLYPVVKRSLVIGSPSYSLKKLEPLYMPAERAGEVTNAGDSIVWFQQATDLREQGEHEQADRLFAQIEDYNAYDVESTHGLRDWLRELIADHIDERMPSALPKELAPEKAEAIAAREQLVGRLLARAGDDPSRRDADETALWLAAAAVGFHKREEKQFWWQHFSRLDGALEEWREQRDVITVDEVLEVGAWRPEKRSVVRRIRFRGTVAPGSRLSEEAREMYAVYAPPTVIDPGAVTALRAHRRTALTWNGDIFELAERQGVVPEPWDDVPIALTPGSGPPTDSLRDSIQAWASRVAAASEHDRPLATALPDDPALDVLRRRAPRTLAPVGGDDRGTIDAVTESLAELDARFVAVQGPPGTGKTYAGARVIAALFERGWRIGVVAQSHATVEHMLDGVIQAGVPAHRVLKNPKGRDSPTRSWTTSTDPERDLADEPGVIGGTVWDFAGLANNGRRELDLLVVDEAGQFSLANTIAAGRAAARLLLIGDPQQLPQVSQGIHPAPVDDSALGWLCDGAAVVPPEFGYFLGTSWRMHPALCEAVSDLAYDGRLGAHGSERDMPGVEPGLVPLPVEHNGCTTTSTEEADEVVRIVHDLVGREWIDNHGRRPLTAADVIVVAPYNAQVGLLQDRFRTAGLGAASVGTVDRFQGREAAVVIVSLSASSAEEVPRGVDFLLSINRLNVAISRGQWLAYLVHSPGLRAHLPSTPDGLARLSAFLRLVGMSEDGRPVPPATASGHHQR</sequence>
<gene>
    <name evidence="8" type="ORF">L332_01820</name>
</gene>
<dbReference type="PANTHER" id="PTHR43788:SF8">
    <property type="entry name" value="DNA-BINDING PROTEIN SMUBP-2"/>
    <property type="match status" value="1"/>
</dbReference>
<name>U1L8E4_9MICO</name>
<protein>
    <submittedName>
        <fullName evidence="8">Uncharacterized protein</fullName>
    </submittedName>
</protein>
<feature type="domain" description="YprB ribonuclease H-like" evidence="7">
    <location>
        <begin position="310"/>
        <end position="495"/>
    </location>
</feature>
<dbReference type="AlphaFoldDB" id="U1L8E4"/>
<dbReference type="Gene3D" id="3.40.50.300">
    <property type="entry name" value="P-loop containing nucleotide triphosphate hydrolases"/>
    <property type="match status" value="2"/>
</dbReference>
<evidence type="ECO:0000256" key="4">
    <source>
        <dbReference type="ARBA" id="ARBA00022840"/>
    </source>
</evidence>
<dbReference type="Pfam" id="PF13087">
    <property type="entry name" value="AAA_12"/>
    <property type="match status" value="1"/>
</dbReference>
<feature type="domain" description="DNA2/NAM7 helicase-like C-terminal" evidence="6">
    <location>
        <begin position="935"/>
        <end position="1098"/>
    </location>
</feature>
<evidence type="ECO:0000256" key="1">
    <source>
        <dbReference type="ARBA" id="ARBA00022741"/>
    </source>
</evidence>
<keyword evidence="9" id="KW-1185">Reference proteome</keyword>
<dbReference type="PANTHER" id="PTHR43788">
    <property type="entry name" value="DNA2/NAM7 HELICASE FAMILY MEMBER"/>
    <property type="match status" value="1"/>
</dbReference>